<keyword evidence="4" id="KW-1185">Reference proteome</keyword>
<sequence length="153" mass="16538">MKYYLILIIILINVLFNKGGEILQGDQSTTPLLTNLEQLTQSLTPFPEQVKTVMPIPPLNITNEELTTTMATTTEETSNTTGAMPTTITDQQQTFFEITTTPTTTTTTTTNTLPPPSPAPLPPVVGGASTSTITLNIITITLFIGLLPLYLIN</sequence>
<name>A0A8S9ZIT8_9BILA</name>
<organism evidence="3 4">
    <name type="scientific">Meloidogyne graminicola</name>
    <dbReference type="NCBI Taxonomy" id="189291"/>
    <lineage>
        <taxon>Eukaryota</taxon>
        <taxon>Metazoa</taxon>
        <taxon>Ecdysozoa</taxon>
        <taxon>Nematoda</taxon>
        <taxon>Chromadorea</taxon>
        <taxon>Rhabditida</taxon>
        <taxon>Tylenchina</taxon>
        <taxon>Tylenchomorpha</taxon>
        <taxon>Tylenchoidea</taxon>
        <taxon>Meloidogynidae</taxon>
        <taxon>Meloidogyninae</taxon>
        <taxon>Meloidogyne</taxon>
    </lineage>
</organism>
<feature type="transmembrane region" description="Helical" evidence="1">
    <location>
        <begin position="133"/>
        <end position="152"/>
    </location>
</feature>
<proteinExistence type="predicted"/>
<evidence type="ECO:0000256" key="1">
    <source>
        <dbReference type="SAM" id="Phobius"/>
    </source>
</evidence>
<accession>A0A8S9ZIT8</accession>
<keyword evidence="1" id="KW-0812">Transmembrane</keyword>
<evidence type="ECO:0000313" key="4">
    <source>
        <dbReference type="Proteomes" id="UP000605970"/>
    </source>
</evidence>
<reference evidence="3" key="1">
    <citation type="journal article" date="2020" name="Ecol. Evol.">
        <title>Genome structure and content of the rice root-knot nematode (Meloidogyne graminicola).</title>
        <authorList>
            <person name="Phan N.T."/>
            <person name="Danchin E.G.J."/>
            <person name="Klopp C."/>
            <person name="Perfus-Barbeoch L."/>
            <person name="Kozlowski D.K."/>
            <person name="Koutsovoulos G.D."/>
            <person name="Lopez-Roques C."/>
            <person name="Bouchez O."/>
            <person name="Zahm M."/>
            <person name="Besnard G."/>
            <person name="Bellafiore S."/>
        </authorList>
    </citation>
    <scope>NUCLEOTIDE SEQUENCE</scope>
    <source>
        <strain evidence="3">VN-18</strain>
    </source>
</reference>
<evidence type="ECO:0000256" key="2">
    <source>
        <dbReference type="SAM" id="SignalP"/>
    </source>
</evidence>
<keyword evidence="2" id="KW-0732">Signal</keyword>
<feature type="signal peptide" evidence="2">
    <location>
        <begin position="1"/>
        <end position="19"/>
    </location>
</feature>
<gene>
    <name evidence="3" type="ORF">Mgra_00007355</name>
</gene>
<protein>
    <submittedName>
        <fullName evidence="3">Uncharacterized protein</fullName>
    </submittedName>
</protein>
<feature type="chain" id="PRO_5035758882" evidence="2">
    <location>
        <begin position="20"/>
        <end position="153"/>
    </location>
</feature>
<keyword evidence="1" id="KW-0472">Membrane</keyword>
<evidence type="ECO:0000313" key="3">
    <source>
        <dbReference type="EMBL" id="KAF7633254.1"/>
    </source>
</evidence>
<dbReference type="AlphaFoldDB" id="A0A8S9ZIT8"/>
<comment type="caution">
    <text evidence="3">The sequence shown here is derived from an EMBL/GenBank/DDBJ whole genome shotgun (WGS) entry which is preliminary data.</text>
</comment>
<dbReference type="Proteomes" id="UP000605970">
    <property type="component" value="Unassembled WGS sequence"/>
</dbReference>
<keyword evidence="1" id="KW-1133">Transmembrane helix</keyword>
<dbReference type="EMBL" id="JABEBT010000081">
    <property type="protein sequence ID" value="KAF7633254.1"/>
    <property type="molecule type" value="Genomic_DNA"/>
</dbReference>